<keyword evidence="4 6" id="KW-1133">Transmembrane helix</keyword>
<dbReference type="InterPro" id="IPR059112">
    <property type="entry name" value="CysZ/EI24"/>
</dbReference>
<keyword evidence="8" id="KW-1185">Reference proteome</keyword>
<feature type="transmembrane region" description="Helical" evidence="6">
    <location>
        <begin position="262"/>
        <end position="284"/>
    </location>
</feature>
<evidence type="ECO:0000313" key="9">
    <source>
        <dbReference type="WBParaSite" id="TCLT_0000538701-mRNA-1"/>
    </source>
</evidence>
<feature type="transmembrane region" description="Helical" evidence="6">
    <location>
        <begin position="140"/>
        <end position="161"/>
    </location>
</feature>
<dbReference type="Proteomes" id="UP000276776">
    <property type="component" value="Unassembled WGS sequence"/>
</dbReference>
<proteinExistence type="inferred from homology"/>
<dbReference type="WBParaSite" id="TCLT_0000538701-mRNA-1">
    <property type="protein sequence ID" value="TCLT_0000538701-mRNA-1"/>
    <property type="gene ID" value="TCLT_0000538701"/>
</dbReference>
<keyword evidence="3 6" id="KW-0812">Transmembrane</keyword>
<evidence type="ECO:0000256" key="5">
    <source>
        <dbReference type="ARBA" id="ARBA00023136"/>
    </source>
</evidence>
<accession>A0A158RBR7</accession>
<comment type="similarity">
    <text evidence="2">Belongs to the EI24 family.</text>
</comment>
<evidence type="ECO:0000256" key="3">
    <source>
        <dbReference type="ARBA" id="ARBA00022692"/>
    </source>
</evidence>
<evidence type="ECO:0000256" key="4">
    <source>
        <dbReference type="ARBA" id="ARBA00022989"/>
    </source>
</evidence>
<dbReference type="AlphaFoldDB" id="A0A158RBR7"/>
<evidence type="ECO:0000256" key="2">
    <source>
        <dbReference type="ARBA" id="ARBA00010970"/>
    </source>
</evidence>
<dbReference type="PANTHER" id="PTHR21389:SF0">
    <property type="entry name" value="ETOPOSIDE-INDUCED PROTEIN 2.4 HOMOLOG"/>
    <property type="match status" value="1"/>
</dbReference>
<reference evidence="7 8" key="2">
    <citation type="submission" date="2018-11" db="EMBL/GenBank/DDBJ databases">
        <authorList>
            <consortium name="Pathogen Informatics"/>
        </authorList>
    </citation>
    <scope>NUCLEOTIDE SEQUENCE [LARGE SCALE GENOMIC DNA]</scope>
</reference>
<feature type="transmembrane region" description="Helical" evidence="6">
    <location>
        <begin position="208"/>
        <end position="226"/>
    </location>
</feature>
<comment type="subcellular location">
    <subcellularLocation>
        <location evidence="1">Membrane</location>
        <topology evidence="1">Multi-pass membrane protein</topology>
    </subcellularLocation>
</comment>
<evidence type="ECO:0000313" key="7">
    <source>
        <dbReference type="EMBL" id="VDN02611.1"/>
    </source>
</evidence>
<feature type="transmembrane region" description="Helical" evidence="6">
    <location>
        <begin position="99"/>
        <end position="120"/>
    </location>
</feature>
<evidence type="ECO:0000256" key="6">
    <source>
        <dbReference type="SAM" id="Phobius"/>
    </source>
</evidence>
<dbReference type="OrthoDB" id="266518at2759"/>
<dbReference type="Pfam" id="PF07264">
    <property type="entry name" value="EI24"/>
    <property type="match status" value="1"/>
</dbReference>
<organism evidence="9">
    <name type="scientific">Thelazia callipaeda</name>
    <name type="common">Oriental eyeworm</name>
    <name type="synonym">Parasitic nematode</name>
    <dbReference type="NCBI Taxonomy" id="103827"/>
    <lineage>
        <taxon>Eukaryota</taxon>
        <taxon>Metazoa</taxon>
        <taxon>Ecdysozoa</taxon>
        <taxon>Nematoda</taxon>
        <taxon>Chromadorea</taxon>
        <taxon>Rhabditida</taxon>
        <taxon>Spirurina</taxon>
        <taxon>Spiruromorpha</taxon>
        <taxon>Thelazioidea</taxon>
        <taxon>Thelaziidae</taxon>
        <taxon>Thelazia</taxon>
    </lineage>
</organism>
<reference evidence="9" key="1">
    <citation type="submission" date="2016-04" db="UniProtKB">
        <authorList>
            <consortium name="WormBaseParasite"/>
        </authorList>
    </citation>
    <scope>IDENTIFICATION</scope>
</reference>
<dbReference type="EMBL" id="UYYF01004335">
    <property type="protein sequence ID" value="VDN02611.1"/>
    <property type="molecule type" value="Genomic_DNA"/>
</dbReference>
<dbReference type="OMA" id="NLIERNW"/>
<dbReference type="STRING" id="103827.A0A158RBR7"/>
<name>A0A158RBR7_THECL</name>
<evidence type="ECO:0000313" key="8">
    <source>
        <dbReference type="Proteomes" id="UP000276776"/>
    </source>
</evidence>
<feature type="transmembrane region" description="Helical" evidence="6">
    <location>
        <begin position="173"/>
        <end position="196"/>
    </location>
</feature>
<dbReference type="GO" id="GO:0016020">
    <property type="term" value="C:membrane"/>
    <property type="evidence" value="ECO:0007669"/>
    <property type="project" value="UniProtKB-SubCell"/>
</dbReference>
<protein>
    <submittedName>
        <fullName evidence="9">Etoposide-induced protein 2.4</fullName>
    </submittedName>
</protein>
<evidence type="ECO:0000256" key="1">
    <source>
        <dbReference type="ARBA" id="ARBA00004141"/>
    </source>
</evidence>
<dbReference type="GO" id="GO:0005783">
    <property type="term" value="C:endoplasmic reticulum"/>
    <property type="evidence" value="ECO:0007669"/>
    <property type="project" value="TreeGrafter"/>
</dbReference>
<dbReference type="GO" id="GO:0016236">
    <property type="term" value="P:macroautophagy"/>
    <property type="evidence" value="ECO:0007669"/>
    <property type="project" value="TreeGrafter"/>
</dbReference>
<feature type="transmembrane region" description="Helical" evidence="6">
    <location>
        <begin position="67"/>
        <end position="87"/>
    </location>
</feature>
<keyword evidence="5 6" id="KW-0472">Membrane</keyword>
<sequence length="308" mass="34779">MTTFVIWCPSSIIHKLDKISDEESTISKKKQEKLLHPVVTTVLQQRRQAANRTEIKRAAEIIAKPKALTGLIYSLLVNMVLVTFLYFTMPDETSKFLRIVHGSFCVCALVISRIFGSIWFSDIANVAQRYTGVQVPNFKVTSDFCSSLCLDCLIFLQSLFVSSIPVPMLAEAFSLIHLALLNSLFSFEYVWMSFGIGSRARIDLIERHWPYFLGFGTILTILSTLTNSVVANALLFGAVFPLCIISSYLVKASDYNQRSYPYIHIFGPSLAAYDYLASVLFNFLKSLRRKRGTQVARMRVKVSSHQPT</sequence>
<gene>
    <name evidence="7" type="ORF">TCLT_LOCUS5376</name>
</gene>
<dbReference type="PANTHER" id="PTHR21389">
    <property type="entry name" value="P53 INDUCED PROTEIN"/>
    <property type="match status" value="1"/>
</dbReference>